<dbReference type="EMBL" id="CP136137">
    <property type="protein sequence ID" value="WYY08493.1"/>
    <property type="molecule type" value="Genomic_DNA"/>
</dbReference>
<accession>A0ABZ2U419</accession>
<keyword evidence="1" id="KW-0812">Transmembrane</keyword>
<keyword evidence="1" id="KW-0472">Membrane</keyword>
<organism evidence="2 3">
    <name type="scientific">Gordonia hydrophobica</name>
    <dbReference type="NCBI Taxonomy" id="40516"/>
    <lineage>
        <taxon>Bacteria</taxon>
        <taxon>Bacillati</taxon>
        <taxon>Actinomycetota</taxon>
        <taxon>Actinomycetes</taxon>
        <taxon>Mycobacteriales</taxon>
        <taxon>Gordoniaceae</taxon>
        <taxon>Gordonia</taxon>
    </lineage>
</organism>
<feature type="transmembrane region" description="Helical" evidence="1">
    <location>
        <begin position="133"/>
        <end position="153"/>
    </location>
</feature>
<feature type="transmembrane region" description="Helical" evidence="1">
    <location>
        <begin position="51"/>
        <end position="71"/>
    </location>
</feature>
<proteinExistence type="predicted"/>
<keyword evidence="1" id="KW-1133">Transmembrane helix</keyword>
<dbReference type="Proteomes" id="UP001479933">
    <property type="component" value="Chromosome"/>
</dbReference>
<sequence>MVSTSVRERLNGVVARLPAGVGRHVPLGVRIVKAVVAGNVSDRAMTLAAQAFTSILPVLLLLTTLPGSGALDRTLSMFDVSAGIGPGDDPGSYASFGVIGALMTLISATSMARALDRLYVGVWGVQNSGLRGWWRWLLVIAVLALATVAQAMVVVDVNESDGRVILSLVETFAIWTLAWAAVPRILTRNQLRAADLGWLGAASGAGITAFVVVTEVGYARVFHSARSSFGALGVVFASIGWLFVFMAVVVVATLVVQVVRTPPADTD</sequence>
<gene>
    <name evidence="2" type="ORF">RVF87_05300</name>
</gene>
<evidence type="ECO:0000256" key="1">
    <source>
        <dbReference type="SAM" id="Phobius"/>
    </source>
</evidence>
<feature type="transmembrane region" description="Helical" evidence="1">
    <location>
        <begin position="231"/>
        <end position="256"/>
    </location>
</feature>
<keyword evidence="3" id="KW-1185">Reference proteome</keyword>
<name>A0ABZ2U419_9ACTN</name>
<protein>
    <submittedName>
        <fullName evidence="2">Uncharacterized protein</fullName>
    </submittedName>
</protein>
<dbReference type="RefSeq" id="WP_066169109.1">
    <property type="nucleotide sequence ID" value="NZ_CP136137.1"/>
</dbReference>
<feature type="transmembrane region" description="Helical" evidence="1">
    <location>
        <begin position="91"/>
        <end position="112"/>
    </location>
</feature>
<evidence type="ECO:0000313" key="2">
    <source>
        <dbReference type="EMBL" id="WYY08493.1"/>
    </source>
</evidence>
<feature type="transmembrane region" description="Helical" evidence="1">
    <location>
        <begin position="165"/>
        <end position="186"/>
    </location>
</feature>
<feature type="transmembrane region" description="Helical" evidence="1">
    <location>
        <begin position="198"/>
        <end position="219"/>
    </location>
</feature>
<reference evidence="2 3" key="1">
    <citation type="journal article" date="2023" name="Virus Evol.">
        <title>Computational host range prediction-The good, the bad, and the ugly.</title>
        <authorList>
            <person name="Howell A.A."/>
            <person name="Versoza C.J."/>
            <person name="Pfeifer S.P."/>
        </authorList>
    </citation>
    <scope>NUCLEOTIDE SEQUENCE [LARGE SCALE GENOMIC DNA]</scope>
    <source>
        <strain evidence="2 3">1610/1b</strain>
    </source>
</reference>
<evidence type="ECO:0000313" key="3">
    <source>
        <dbReference type="Proteomes" id="UP001479933"/>
    </source>
</evidence>